<comment type="caution">
    <text evidence="1">The sequence shown here is derived from an EMBL/GenBank/DDBJ whole genome shotgun (WGS) entry which is preliminary data.</text>
</comment>
<protein>
    <submittedName>
        <fullName evidence="1">Uncharacterized protein</fullName>
    </submittedName>
</protein>
<accession>A0A565BEA6</accession>
<evidence type="ECO:0000313" key="1">
    <source>
        <dbReference type="EMBL" id="VVA99515.1"/>
    </source>
</evidence>
<dbReference type="AlphaFoldDB" id="A0A565BEA6"/>
<gene>
    <name evidence="1" type="ORF">ANE_LOCUS9960</name>
</gene>
<name>A0A565BEA6_9BRAS</name>
<reference evidence="1" key="1">
    <citation type="submission" date="2019-07" db="EMBL/GenBank/DDBJ databases">
        <authorList>
            <person name="Dittberner H."/>
        </authorList>
    </citation>
    <scope>NUCLEOTIDE SEQUENCE [LARGE SCALE GENOMIC DNA]</scope>
</reference>
<evidence type="ECO:0000313" key="2">
    <source>
        <dbReference type="Proteomes" id="UP000489600"/>
    </source>
</evidence>
<proteinExistence type="predicted"/>
<organism evidence="1 2">
    <name type="scientific">Arabis nemorensis</name>
    <dbReference type="NCBI Taxonomy" id="586526"/>
    <lineage>
        <taxon>Eukaryota</taxon>
        <taxon>Viridiplantae</taxon>
        <taxon>Streptophyta</taxon>
        <taxon>Embryophyta</taxon>
        <taxon>Tracheophyta</taxon>
        <taxon>Spermatophyta</taxon>
        <taxon>Magnoliopsida</taxon>
        <taxon>eudicotyledons</taxon>
        <taxon>Gunneridae</taxon>
        <taxon>Pentapetalae</taxon>
        <taxon>rosids</taxon>
        <taxon>malvids</taxon>
        <taxon>Brassicales</taxon>
        <taxon>Brassicaceae</taxon>
        <taxon>Arabideae</taxon>
        <taxon>Arabis</taxon>
    </lineage>
</organism>
<keyword evidence="2" id="KW-1185">Reference proteome</keyword>
<dbReference type="EMBL" id="CABITT030000003">
    <property type="protein sequence ID" value="VVA99515.1"/>
    <property type="molecule type" value="Genomic_DNA"/>
</dbReference>
<sequence length="64" mass="7567">MPGTNPWETHVGWIDLIVRSEPVPPFIKPARYTRKLETQVEKRVWWYGDVENQGLVRGRFEGNE</sequence>
<dbReference type="Proteomes" id="UP000489600">
    <property type="component" value="Unassembled WGS sequence"/>
</dbReference>